<keyword evidence="3 6" id="KW-0805">Transcription regulation</keyword>
<dbReference type="PANTHER" id="PTHR12532:SF6">
    <property type="entry name" value="TRANSCRIPTIONAL REGULATORY PROTEIN YEBC-RELATED"/>
    <property type="match status" value="1"/>
</dbReference>
<dbReference type="Pfam" id="PF20772">
    <property type="entry name" value="TACO1_YebC_N"/>
    <property type="match status" value="1"/>
</dbReference>
<dbReference type="InterPro" id="IPR048300">
    <property type="entry name" value="TACO1_YebC-like_2nd/3rd_dom"/>
</dbReference>
<gene>
    <name evidence="9" type="ORF">RSO01_25530</name>
</gene>
<keyword evidence="4 6" id="KW-0238">DNA-binding</keyword>
<dbReference type="Pfam" id="PF01709">
    <property type="entry name" value="Transcrip_reg"/>
    <property type="match status" value="1"/>
</dbReference>
<dbReference type="FunFam" id="1.10.10.200:FF:000002">
    <property type="entry name" value="Probable transcriptional regulatory protein CLM62_37755"/>
    <property type="match status" value="1"/>
</dbReference>
<evidence type="ECO:0000256" key="4">
    <source>
        <dbReference type="ARBA" id="ARBA00023125"/>
    </source>
</evidence>
<comment type="subcellular location">
    <subcellularLocation>
        <location evidence="6">Cytoplasm</location>
    </subcellularLocation>
</comment>
<dbReference type="RefSeq" id="WP_147149472.1">
    <property type="nucleotide sequence ID" value="NZ_BKAJ01000037.1"/>
</dbReference>
<dbReference type="NCBIfam" id="TIGR01033">
    <property type="entry name" value="YebC/PmpR family DNA-binding transcriptional regulator"/>
    <property type="match status" value="1"/>
</dbReference>
<dbReference type="Gene3D" id="3.30.70.980">
    <property type="match status" value="2"/>
</dbReference>
<name>A0A512N8T9_9HYPH</name>
<dbReference type="GO" id="GO:0005829">
    <property type="term" value="C:cytosol"/>
    <property type="evidence" value="ECO:0007669"/>
    <property type="project" value="TreeGrafter"/>
</dbReference>
<dbReference type="InterPro" id="IPR017856">
    <property type="entry name" value="Integrase-like_N"/>
</dbReference>
<proteinExistence type="inferred from homology"/>
<feature type="domain" description="TACO1/YebC-like N-terminal" evidence="8">
    <location>
        <begin position="5"/>
        <end position="75"/>
    </location>
</feature>
<evidence type="ECO:0000256" key="5">
    <source>
        <dbReference type="ARBA" id="ARBA00023163"/>
    </source>
</evidence>
<keyword evidence="10" id="KW-1185">Reference proteome</keyword>
<protein>
    <recommendedName>
        <fullName evidence="6">Probable transcriptional regulatory protein RSO01_25530</fullName>
    </recommendedName>
</protein>
<evidence type="ECO:0000256" key="3">
    <source>
        <dbReference type="ARBA" id="ARBA00023015"/>
    </source>
</evidence>
<dbReference type="NCBIfam" id="NF001030">
    <property type="entry name" value="PRK00110.1"/>
    <property type="match status" value="1"/>
</dbReference>
<evidence type="ECO:0000259" key="8">
    <source>
        <dbReference type="Pfam" id="PF20772"/>
    </source>
</evidence>
<dbReference type="InterPro" id="IPR049083">
    <property type="entry name" value="TACO1_YebC_N"/>
</dbReference>
<dbReference type="InterPro" id="IPR029072">
    <property type="entry name" value="YebC-like"/>
</dbReference>
<comment type="caution">
    <text evidence="9">The sequence shown here is derived from an EMBL/GenBank/DDBJ whole genome shotgun (WGS) entry which is preliminary data.</text>
</comment>
<dbReference type="EMBL" id="BKAJ01000037">
    <property type="protein sequence ID" value="GEP55387.1"/>
    <property type="molecule type" value="Genomic_DNA"/>
</dbReference>
<reference evidence="9 10" key="1">
    <citation type="submission" date="2019-07" db="EMBL/GenBank/DDBJ databases">
        <title>Whole genome shotgun sequence of Reyranella soli NBRC 108950.</title>
        <authorList>
            <person name="Hosoyama A."/>
            <person name="Uohara A."/>
            <person name="Ohji S."/>
            <person name="Ichikawa N."/>
        </authorList>
    </citation>
    <scope>NUCLEOTIDE SEQUENCE [LARGE SCALE GENOMIC DNA]</scope>
    <source>
        <strain evidence="9 10">NBRC 108950</strain>
    </source>
</reference>
<dbReference type="Gene3D" id="1.10.10.200">
    <property type="match status" value="1"/>
</dbReference>
<sequence length="252" mass="27307">MAGHSQFKNIMHRKGRQDAQRAKIFTKLIREITTAARLGAADPNANPRLRAAMIAAREANMTRDTIDRAIKRGSGSDADANYDEIRYEGYGPGGVALIVEALTNNRNRTAGEVRSIFAKHGGNLGESNSVSFMFDRVGEFRFPLSVGSADEVLEKAIDAGADDVVSGEGPEGVHEIYGAQENFNSVREALEKSLGQPSVAKLSWRPKTTSPVEGETMQTLLDMIAALEDNDDVQNVYANFEVSDDALAKFAA</sequence>
<comment type="similarity">
    <text evidence="1 6">Belongs to the TACO1 family.</text>
</comment>
<evidence type="ECO:0000313" key="9">
    <source>
        <dbReference type="EMBL" id="GEP55387.1"/>
    </source>
</evidence>
<dbReference type="InterPro" id="IPR026564">
    <property type="entry name" value="Transcrip_reg_TACO1-like_dom3"/>
</dbReference>
<dbReference type="SUPFAM" id="SSF75625">
    <property type="entry name" value="YebC-like"/>
    <property type="match status" value="1"/>
</dbReference>
<dbReference type="PANTHER" id="PTHR12532">
    <property type="entry name" value="TRANSLATIONAL ACTIVATOR OF CYTOCHROME C OXIDASE 1"/>
    <property type="match status" value="1"/>
</dbReference>
<dbReference type="OrthoDB" id="9781053at2"/>
<dbReference type="InterPro" id="IPR002876">
    <property type="entry name" value="Transcrip_reg_TACO1-like"/>
</dbReference>
<dbReference type="GO" id="GO:0003677">
    <property type="term" value="F:DNA binding"/>
    <property type="evidence" value="ECO:0007669"/>
    <property type="project" value="UniProtKB-UniRule"/>
</dbReference>
<keyword evidence="2 6" id="KW-0963">Cytoplasm</keyword>
<feature type="domain" description="TACO1/YebC-like second and third" evidence="7">
    <location>
        <begin position="82"/>
        <end position="240"/>
    </location>
</feature>
<evidence type="ECO:0000313" key="10">
    <source>
        <dbReference type="Proteomes" id="UP000321058"/>
    </source>
</evidence>
<dbReference type="Proteomes" id="UP000321058">
    <property type="component" value="Unassembled WGS sequence"/>
</dbReference>
<evidence type="ECO:0000256" key="1">
    <source>
        <dbReference type="ARBA" id="ARBA00008724"/>
    </source>
</evidence>
<evidence type="ECO:0000256" key="2">
    <source>
        <dbReference type="ARBA" id="ARBA00022490"/>
    </source>
</evidence>
<organism evidence="9 10">
    <name type="scientific">Reyranella soli</name>
    <dbReference type="NCBI Taxonomy" id="1230389"/>
    <lineage>
        <taxon>Bacteria</taxon>
        <taxon>Pseudomonadati</taxon>
        <taxon>Pseudomonadota</taxon>
        <taxon>Alphaproteobacteria</taxon>
        <taxon>Hyphomicrobiales</taxon>
        <taxon>Reyranellaceae</taxon>
        <taxon>Reyranella</taxon>
    </lineage>
</organism>
<dbReference type="HAMAP" id="MF_00693">
    <property type="entry name" value="Transcrip_reg_TACO1"/>
    <property type="match status" value="1"/>
</dbReference>
<dbReference type="AlphaFoldDB" id="A0A512N8T9"/>
<evidence type="ECO:0000256" key="6">
    <source>
        <dbReference type="HAMAP-Rule" id="MF_00693"/>
    </source>
</evidence>
<keyword evidence="5 6" id="KW-0804">Transcription</keyword>
<dbReference type="GO" id="GO:0006355">
    <property type="term" value="P:regulation of DNA-templated transcription"/>
    <property type="evidence" value="ECO:0007669"/>
    <property type="project" value="UniProtKB-UniRule"/>
</dbReference>
<accession>A0A512N8T9</accession>
<dbReference type="NCBIfam" id="NF009044">
    <property type="entry name" value="PRK12378.1"/>
    <property type="match status" value="1"/>
</dbReference>
<evidence type="ECO:0000259" key="7">
    <source>
        <dbReference type="Pfam" id="PF01709"/>
    </source>
</evidence>